<protein>
    <submittedName>
        <fullName evidence="1">Uncharacterized protein</fullName>
    </submittedName>
</protein>
<reference evidence="1 2" key="1">
    <citation type="submission" date="2020-05" db="EMBL/GenBank/DDBJ databases">
        <title>Whole genome shotgun sequence of Streptomyces fulvorobeus NBRC 15897.</title>
        <authorList>
            <person name="Komaki H."/>
            <person name="Tamura T."/>
        </authorList>
    </citation>
    <scope>NUCLEOTIDE SEQUENCE [LARGE SCALE GENOMIC DNA]</scope>
    <source>
        <strain evidence="1 2">NBRC 15897</strain>
    </source>
</reference>
<evidence type="ECO:0000313" key="2">
    <source>
        <dbReference type="Proteomes" id="UP000498980"/>
    </source>
</evidence>
<keyword evidence="2" id="KW-1185">Reference proteome</keyword>
<comment type="caution">
    <text evidence="1">The sequence shown here is derived from an EMBL/GenBank/DDBJ whole genome shotgun (WGS) entry which is preliminary data.</text>
</comment>
<evidence type="ECO:0000313" key="1">
    <source>
        <dbReference type="EMBL" id="GFM97331.1"/>
    </source>
</evidence>
<proteinExistence type="predicted"/>
<gene>
    <name evidence="1" type="ORF">Sfulv_21420</name>
</gene>
<accession>A0A7J0C4A0</accession>
<sequence>MLTAPHGEVQLVQDHVVAVPLHDPVEADEWPDAGRHLARDRAGGLLQGADSVAKALLQLSHQ</sequence>
<name>A0A7J0C4A0_9ACTN</name>
<dbReference type="AlphaFoldDB" id="A0A7J0C4A0"/>
<dbReference type="Proteomes" id="UP000498980">
    <property type="component" value="Unassembled WGS sequence"/>
</dbReference>
<dbReference type="EMBL" id="BLWC01000001">
    <property type="protein sequence ID" value="GFM97331.1"/>
    <property type="molecule type" value="Genomic_DNA"/>
</dbReference>
<organism evidence="1 2">
    <name type="scientific">Streptomyces fulvorobeus</name>
    <dbReference type="NCBI Taxonomy" id="284028"/>
    <lineage>
        <taxon>Bacteria</taxon>
        <taxon>Bacillati</taxon>
        <taxon>Actinomycetota</taxon>
        <taxon>Actinomycetes</taxon>
        <taxon>Kitasatosporales</taxon>
        <taxon>Streptomycetaceae</taxon>
        <taxon>Streptomyces</taxon>
    </lineage>
</organism>